<evidence type="ECO:0000313" key="1">
    <source>
        <dbReference type="EMBL" id="OLP04752.1"/>
    </source>
</evidence>
<gene>
    <name evidence="1" type="ORF">BLL52_4073</name>
</gene>
<proteinExistence type="predicted"/>
<evidence type="ECO:0000313" key="2">
    <source>
        <dbReference type="Proteomes" id="UP000185911"/>
    </source>
</evidence>
<dbReference type="Proteomes" id="UP000185911">
    <property type="component" value="Unassembled WGS sequence"/>
</dbReference>
<accession>A0A1Q8Y9M4</accession>
<protein>
    <submittedName>
        <fullName evidence="1">Uncharacterized protein</fullName>
    </submittedName>
</protein>
<name>A0A1Q8Y9M4_9BURK</name>
<reference evidence="1 2" key="1">
    <citation type="submission" date="2017-01" db="EMBL/GenBank/DDBJ databases">
        <title>Genome sequence of Rhodoferax antarcticus ANT.BR, a psychrophilic purple nonsulfur bacterium from an Antarctic microbial mat.</title>
        <authorList>
            <person name="Baker J."/>
            <person name="Riester C."/>
            <person name="Skinner B."/>
            <person name="Newell A."/>
            <person name="Swingley W."/>
            <person name="Madigan M."/>
            <person name="Jung D."/>
            <person name="Asao M."/>
            <person name="Chen M."/>
            <person name="Loughlin P."/>
            <person name="Pan H."/>
            <person name="Lin S."/>
            <person name="Li N."/>
            <person name="Shaw J."/>
            <person name="Prado M."/>
            <person name="Sherman C."/>
            <person name="Li X."/>
            <person name="Tang J."/>
            <person name="Blankenship R."/>
            <person name="Zhao T."/>
            <person name="Touchman J."/>
            <person name="Sattley M."/>
        </authorList>
    </citation>
    <scope>NUCLEOTIDE SEQUENCE [LARGE SCALE GENOMIC DNA]</scope>
    <source>
        <strain evidence="1 2">ANT.BR</strain>
    </source>
</reference>
<dbReference type="EMBL" id="MSYM01000019">
    <property type="protein sequence ID" value="OLP04752.1"/>
    <property type="molecule type" value="Genomic_DNA"/>
</dbReference>
<keyword evidence="2" id="KW-1185">Reference proteome</keyword>
<dbReference type="AlphaFoldDB" id="A0A1Q8Y9M4"/>
<sequence length="45" mass="5023">MRYLWPQPLAIPLVSQPALPAVRGTRAKDAWLQARLAQVLKPLST</sequence>
<comment type="caution">
    <text evidence="1">The sequence shown here is derived from an EMBL/GenBank/DDBJ whole genome shotgun (WGS) entry which is preliminary data.</text>
</comment>
<organism evidence="1 2">
    <name type="scientific">Rhodoferax antarcticus ANT.BR</name>
    <dbReference type="NCBI Taxonomy" id="1111071"/>
    <lineage>
        <taxon>Bacteria</taxon>
        <taxon>Pseudomonadati</taxon>
        <taxon>Pseudomonadota</taxon>
        <taxon>Betaproteobacteria</taxon>
        <taxon>Burkholderiales</taxon>
        <taxon>Comamonadaceae</taxon>
        <taxon>Rhodoferax</taxon>
    </lineage>
</organism>